<comment type="caution">
    <text evidence="1">The sequence shown here is derived from an EMBL/GenBank/DDBJ whole genome shotgun (WGS) entry which is preliminary data.</text>
</comment>
<evidence type="ECO:0000313" key="1">
    <source>
        <dbReference type="EMBL" id="MBE1525258.1"/>
    </source>
</evidence>
<protein>
    <submittedName>
        <fullName evidence="1">Uncharacterized protein</fullName>
    </submittedName>
</protein>
<dbReference type="EMBL" id="JADBED010000001">
    <property type="protein sequence ID" value="MBE1525258.1"/>
    <property type="molecule type" value="Genomic_DNA"/>
</dbReference>
<evidence type="ECO:0000313" key="2">
    <source>
        <dbReference type="Proteomes" id="UP000643525"/>
    </source>
</evidence>
<name>A0ABR9JH46_9MICC</name>
<organism evidence="1 2">
    <name type="scientific">Nesterenkonia lutea</name>
    <dbReference type="NCBI Taxonomy" id="272919"/>
    <lineage>
        <taxon>Bacteria</taxon>
        <taxon>Bacillati</taxon>
        <taxon>Actinomycetota</taxon>
        <taxon>Actinomycetes</taxon>
        <taxon>Micrococcales</taxon>
        <taxon>Micrococcaceae</taxon>
        <taxon>Nesterenkonia</taxon>
    </lineage>
</organism>
<keyword evidence="2" id="KW-1185">Reference proteome</keyword>
<sequence>MNKIIAPFHPGAGSLALEQVPGSAEAPGSLLMTELAPVN</sequence>
<dbReference type="Proteomes" id="UP000643525">
    <property type="component" value="Unassembled WGS sequence"/>
</dbReference>
<accession>A0ABR9JH46</accession>
<proteinExistence type="predicted"/>
<gene>
    <name evidence="1" type="ORF">H4W27_002376</name>
</gene>
<reference evidence="1 2" key="1">
    <citation type="submission" date="2020-10" db="EMBL/GenBank/DDBJ databases">
        <title>Sequencing the genomes of 1000 actinobacteria strains.</title>
        <authorList>
            <person name="Klenk H.-P."/>
        </authorList>
    </citation>
    <scope>NUCLEOTIDE SEQUENCE [LARGE SCALE GENOMIC DNA]</scope>
    <source>
        <strain evidence="1 2">DSM 15666</strain>
    </source>
</reference>